<feature type="compositionally biased region" description="Polar residues" evidence="1">
    <location>
        <begin position="1"/>
        <end position="15"/>
    </location>
</feature>
<feature type="compositionally biased region" description="Basic and acidic residues" evidence="1">
    <location>
        <begin position="106"/>
        <end position="130"/>
    </location>
</feature>
<organism evidence="2 3">
    <name type="scientific">Phlebotomus papatasi</name>
    <name type="common">Sandfly</name>
    <dbReference type="NCBI Taxonomy" id="29031"/>
    <lineage>
        <taxon>Eukaryota</taxon>
        <taxon>Metazoa</taxon>
        <taxon>Ecdysozoa</taxon>
        <taxon>Arthropoda</taxon>
        <taxon>Hexapoda</taxon>
        <taxon>Insecta</taxon>
        <taxon>Pterygota</taxon>
        <taxon>Neoptera</taxon>
        <taxon>Endopterygota</taxon>
        <taxon>Diptera</taxon>
        <taxon>Nematocera</taxon>
        <taxon>Psychodoidea</taxon>
        <taxon>Psychodidae</taxon>
        <taxon>Phlebotomus</taxon>
        <taxon>Phlebotomus</taxon>
    </lineage>
</organism>
<protein>
    <submittedName>
        <fullName evidence="2">Uncharacterized protein</fullName>
    </submittedName>
</protein>
<reference evidence="2" key="1">
    <citation type="submission" date="2022-08" db="UniProtKB">
        <authorList>
            <consortium name="EnsemblMetazoa"/>
        </authorList>
    </citation>
    <scope>IDENTIFICATION</scope>
    <source>
        <strain evidence="2">Israel</strain>
    </source>
</reference>
<proteinExistence type="predicted"/>
<feature type="compositionally biased region" description="Basic and acidic residues" evidence="1">
    <location>
        <begin position="234"/>
        <end position="245"/>
    </location>
</feature>
<feature type="region of interest" description="Disordered" evidence="1">
    <location>
        <begin position="445"/>
        <end position="481"/>
    </location>
</feature>
<feature type="region of interest" description="Disordered" evidence="1">
    <location>
        <begin position="1"/>
        <end position="174"/>
    </location>
</feature>
<dbReference type="Proteomes" id="UP000092462">
    <property type="component" value="Unassembled WGS sequence"/>
</dbReference>
<name>A0A1B0D288_PHLPP</name>
<dbReference type="VEuPathDB" id="VectorBase:PPAI001461"/>
<evidence type="ECO:0000313" key="2">
    <source>
        <dbReference type="EnsemblMetazoa" id="PPAI001461-PA"/>
    </source>
</evidence>
<accession>A0A1B0D288</accession>
<dbReference type="VEuPathDB" id="VectorBase:PPAPM1_010143"/>
<feature type="compositionally biased region" description="Polar residues" evidence="1">
    <location>
        <begin position="144"/>
        <end position="155"/>
    </location>
</feature>
<feature type="region of interest" description="Disordered" evidence="1">
    <location>
        <begin position="233"/>
        <end position="264"/>
    </location>
</feature>
<feature type="compositionally biased region" description="Basic and acidic residues" evidence="1">
    <location>
        <begin position="48"/>
        <end position="59"/>
    </location>
</feature>
<dbReference type="AlphaFoldDB" id="A0A1B0D288"/>
<feature type="compositionally biased region" description="Basic and acidic residues" evidence="1">
    <location>
        <begin position="571"/>
        <end position="586"/>
    </location>
</feature>
<feature type="region of interest" description="Disordered" evidence="1">
    <location>
        <begin position="518"/>
        <end position="586"/>
    </location>
</feature>
<evidence type="ECO:0000313" key="3">
    <source>
        <dbReference type="Proteomes" id="UP000092462"/>
    </source>
</evidence>
<sequence>MLLTLNGESQFNSLPTRGKKKIKAPVTRSVSDASAKKSKKPSIFSLFGRRDSGSEEATGKRVTRSKSDVGTSSRERNTVRKRNNSETDEGVNAKKKAPPLSPIIESSHREDYFSGGKGHDTRRGPVKLEDLNVPSKGVSDNIKDTISNLVTNQAKSTEEMHSSQQPAERPPLTKGLTVDGMVKRLSMERFSPPPQIAGPAFSYTRPKEQIIYAQVVCDGDKAKQTVHYAPSHLNDFHAETNDRRNGRPSQSLSPYRDERSPLHITGDRLTRKDISKINSDEDEGLGFEIKRPYEEDFRPLVDEGPITPNIRDVPPDKYYLGGDLFGSGDRKPAFQELSQRRETLQSRINNRRFGSREILEDVSPERDNIFARNGHHIGESRYQRSKSNDIDQIDNVKKYHRFGSQEVINRYSPERSHLDMTQTPSNGRITSKYVEESRYFHDGRDGYRETYRRETNVGADGRPRTSESRSKERLGSPRRVPKEINLGYIEDHRDFNVGHIEPSTDYFQEKYRSDLQQPRSLDSIGSGYVTRSSPEQGFKHHMKSSHLTNGYRHDTIDQYQNSLKRQQKHQRSFDKGDSGIENDYRKDSFNGDLQTRWRRRTVDDDIKDCELFLRKERRHTEDNHPGRRRLNYAYRERSIDDGSHFDPRLDKYPEGL</sequence>
<keyword evidence="3" id="KW-1185">Reference proteome</keyword>
<dbReference type="EMBL" id="AJVK01022620">
    <property type="status" value="NOT_ANNOTATED_CDS"/>
    <property type="molecule type" value="Genomic_DNA"/>
</dbReference>
<dbReference type="EMBL" id="AJVK01022619">
    <property type="status" value="NOT_ANNOTATED_CDS"/>
    <property type="molecule type" value="Genomic_DNA"/>
</dbReference>
<dbReference type="EnsemblMetazoa" id="PPAI001461-RA">
    <property type="protein sequence ID" value="PPAI001461-PA"/>
    <property type="gene ID" value="PPAI001461"/>
</dbReference>
<feature type="compositionally biased region" description="Basic and acidic residues" evidence="1">
    <location>
        <begin position="445"/>
        <end position="475"/>
    </location>
</feature>
<feature type="compositionally biased region" description="Basic and acidic residues" evidence="1">
    <location>
        <begin position="255"/>
        <end position="264"/>
    </location>
</feature>
<evidence type="ECO:0000256" key="1">
    <source>
        <dbReference type="SAM" id="MobiDB-lite"/>
    </source>
</evidence>